<dbReference type="Pfam" id="PF00149">
    <property type="entry name" value="Metallophos"/>
    <property type="match status" value="1"/>
</dbReference>
<feature type="compositionally biased region" description="Basic and acidic residues" evidence="1">
    <location>
        <begin position="1054"/>
        <end position="1082"/>
    </location>
</feature>
<evidence type="ECO:0000313" key="6">
    <source>
        <dbReference type="Proteomes" id="UP000245699"/>
    </source>
</evidence>
<keyword evidence="2" id="KW-0812">Transmembrane</keyword>
<feature type="compositionally biased region" description="Low complexity" evidence="1">
    <location>
        <begin position="1035"/>
        <end position="1049"/>
    </location>
</feature>
<keyword evidence="2" id="KW-0472">Membrane</keyword>
<reference evidence="5 6" key="1">
    <citation type="journal article" date="2018" name="MBio">
        <title>Comparative Genomics Reveals the Core Gene Toolbox for the Fungus-Insect Symbiosis.</title>
        <authorList>
            <person name="Wang Y."/>
            <person name="Stata M."/>
            <person name="Wang W."/>
            <person name="Stajich J.E."/>
            <person name="White M.M."/>
            <person name="Moncalvo J.M."/>
        </authorList>
    </citation>
    <scope>NUCLEOTIDE SEQUENCE [LARGE SCALE GENOMIC DNA]</scope>
    <source>
        <strain evidence="5 6">AUS-77-4</strain>
    </source>
</reference>
<sequence length="1082" mass="123139">MNVDFKTIIFLIVASASVWLYSSNIYIDSIRPFTEGSSSSKVELNSIFSSSGSSKLEKGISDFKYHRVSKDFSITRNQKENTQNDTNTKIVLDGKNKNIFTFVQISDLHISKFSKKGGYIHFLHFLKTSLKLISPNHLIITGDLTDGKDEESLSSLQQIDEWKAYKKTMDDIGLPKRSNSSFVFDIRGNHDCFNTGDWESETNYYRTYGVTKQPGFVLKSKLKKDTLYDNESSPESKYCFIAGDACPKLGFGRPLNFFGYFEYSQVKLLESQISNDCADADHIFMLNHYPIGIMKYGASIMPTNPDSKAFSRVSVFLCGHLHHLALGLGKQLQFFHKSAKPQSSIFDGSNPQKSIKDDDSGFLELELGDMKAHAVFRVYAIENNLLSFSDVVLPLPEIPFPNPNKENPLDVGIDSIETIPHPPIVVITNPKDSRYNIPSHEDLELIHKSTHIRTLVYSTDKVNSVKIFIDNVFLGTATPEFEHLDIETRWKKSDDSSYIPLYVLSWKPINYKDGKRHEIRVEVSYNQDQKENTLAKKSIFILNDSRLSIDNFMSGGLILSTNFSSFLMKLAIYNYFIGMVVVLLLPKLLLLVKFGKGNNLQKQSFDSWIKYQFSLVYKDTKTINSNLKNVGNDTEETQVMNTDDENFDETLNTQSSGDITTSGNSTSSEFLNNENTQRNELLRPNGVCNYENQIINKETPPRNLFGWCLNTIKILFLRLILLISNPAIFWPLYIYGLLIAVFPLFIGDLIPANKPKNIGLVYGYGIYIDKTWVPLPDTWTHALSAVVYPLIFFPLYLISKLPRYSFNKSLSVPTIENSANVESESKLLQLYWRLFRISMVVFNYMNFMFYIVIPLIMNCYIYGSFIVLFSSISRFWIGLYIILVLWYVDISSTSKYLPVDGSARDGTTTNIGNLSESRNNTKKNILSRIIQSIKENLITLQLNYNSKFFIQTDTNNSCQENEDVYLSNADNDIGLEQIQGKLVTENQKISSNENFVKASIILDDVEIHTDEGYSGMHNMRNRGRNGFGSDLEFNSDQSSDSGTQSSLTGNLDNLEERTKSKSKEPSLRETFPKIKNSDKKKI</sequence>
<dbReference type="Proteomes" id="UP000245699">
    <property type="component" value="Unassembled WGS sequence"/>
</dbReference>
<feature type="transmembrane region" description="Helical" evidence="2">
    <location>
        <begin position="719"/>
        <end position="746"/>
    </location>
</feature>
<feature type="transmembrane region" description="Helical" evidence="2">
    <location>
        <begin position="834"/>
        <end position="856"/>
    </location>
</feature>
<dbReference type="InterPro" id="IPR029052">
    <property type="entry name" value="Metallo-depent_PP-like"/>
</dbReference>
<dbReference type="PANTHER" id="PTHR14795">
    <property type="entry name" value="HELICASE RELATED"/>
    <property type="match status" value="1"/>
</dbReference>
<dbReference type="SUPFAM" id="SSF56300">
    <property type="entry name" value="Metallo-dependent phosphatases"/>
    <property type="match status" value="1"/>
</dbReference>
<dbReference type="Pfam" id="PF24384">
    <property type="entry name" value="Ig_TMM62"/>
    <property type="match status" value="1"/>
</dbReference>
<keyword evidence="6" id="KW-1185">Reference proteome</keyword>
<feature type="domain" description="Calcineurin-like phosphoesterase" evidence="3">
    <location>
        <begin position="101"/>
        <end position="323"/>
    </location>
</feature>
<evidence type="ECO:0000256" key="1">
    <source>
        <dbReference type="SAM" id="MobiDB-lite"/>
    </source>
</evidence>
<dbReference type="STRING" id="61424.A0A2T9Y1L2"/>
<accession>A0A2T9Y1L2</accession>
<evidence type="ECO:0000259" key="4">
    <source>
        <dbReference type="Pfam" id="PF24384"/>
    </source>
</evidence>
<feature type="transmembrane region" description="Helical" evidence="2">
    <location>
        <begin position="572"/>
        <end position="592"/>
    </location>
</feature>
<dbReference type="PANTHER" id="PTHR14795:SF0">
    <property type="entry name" value="TRANSMEMBRANE PROTEIN 62"/>
    <property type="match status" value="1"/>
</dbReference>
<name>A0A2T9Y1L2_9FUNG</name>
<dbReference type="OrthoDB" id="45365at2759"/>
<keyword evidence="2" id="KW-1133">Transmembrane helix</keyword>
<feature type="transmembrane region" description="Helical" evidence="2">
    <location>
        <begin position="862"/>
        <end position="888"/>
    </location>
</feature>
<gene>
    <name evidence="5" type="ORF">BB559_006592</name>
</gene>
<feature type="domain" description="TMEM62 Ig-like" evidence="4">
    <location>
        <begin position="421"/>
        <end position="545"/>
    </location>
</feature>
<feature type="region of interest" description="Disordered" evidence="1">
    <location>
        <begin position="1014"/>
        <end position="1082"/>
    </location>
</feature>
<dbReference type="EMBL" id="MBFT01000950">
    <property type="protein sequence ID" value="PVU86225.1"/>
    <property type="molecule type" value="Genomic_DNA"/>
</dbReference>
<dbReference type="InterPro" id="IPR004843">
    <property type="entry name" value="Calcineurin-like_PHP"/>
</dbReference>
<organism evidence="5 6">
    <name type="scientific">Furculomyces boomerangus</name>
    <dbReference type="NCBI Taxonomy" id="61424"/>
    <lineage>
        <taxon>Eukaryota</taxon>
        <taxon>Fungi</taxon>
        <taxon>Fungi incertae sedis</taxon>
        <taxon>Zoopagomycota</taxon>
        <taxon>Kickxellomycotina</taxon>
        <taxon>Harpellomycetes</taxon>
        <taxon>Harpellales</taxon>
        <taxon>Harpellaceae</taxon>
        <taxon>Furculomyces</taxon>
    </lineage>
</organism>
<feature type="transmembrane region" description="Helical" evidence="2">
    <location>
        <begin position="779"/>
        <end position="798"/>
    </location>
</feature>
<comment type="caution">
    <text evidence="5">The sequence shown here is derived from an EMBL/GenBank/DDBJ whole genome shotgun (WGS) entry which is preliminary data.</text>
</comment>
<evidence type="ECO:0000313" key="5">
    <source>
        <dbReference type="EMBL" id="PVU86225.1"/>
    </source>
</evidence>
<dbReference type="InterPro" id="IPR056229">
    <property type="entry name" value="Ig_TMM62"/>
</dbReference>
<protein>
    <submittedName>
        <fullName evidence="5">Uncharacterized protein</fullName>
    </submittedName>
</protein>
<dbReference type="AlphaFoldDB" id="A0A2T9Y1L2"/>
<dbReference type="GO" id="GO:0016787">
    <property type="term" value="F:hydrolase activity"/>
    <property type="evidence" value="ECO:0007669"/>
    <property type="project" value="InterPro"/>
</dbReference>
<evidence type="ECO:0000256" key="2">
    <source>
        <dbReference type="SAM" id="Phobius"/>
    </source>
</evidence>
<evidence type="ECO:0000259" key="3">
    <source>
        <dbReference type="Pfam" id="PF00149"/>
    </source>
</evidence>
<dbReference type="Gene3D" id="3.60.21.10">
    <property type="match status" value="1"/>
</dbReference>
<proteinExistence type="predicted"/>